<evidence type="ECO:0000313" key="2">
    <source>
        <dbReference type="Proteomes" id="UP001194468"/>
    </source>
</evidence>
<reference evidence="1" key="2">
    <citation type="journal article" date="2020" name="Nat. Commun.">
        <title>Large-scale genome sequencing of mycorrhizal fungi provides insights into the early evolution of symbiotic traits.</title>
        <authorList>
            <person name="Miyauchi S."/>
            <person name="Kiss E."/>
            <person name="Kuo A."/>
            <person name="Drula E."/>
            <person name="Kohler A."/>
            <person name="Sanchez-Garcia M."/>
            <person name="Morin E."/>
            <person name="Andreopoulos B."/>
            <person name="Barry K.W."/>
            <person name="Bonito G."/>
            <person name="Buee M."/>
            <person name="Carver A."/>
            <person name="Chen C."/>
            <person name="Cichocki N."/>
            <person name="Clum A."/>
            <person name="Culley D."/>
            <person name="Crous P.W."/>
            <person name="Fauchery L."/>
            <person name="Girlanda M."/>
            <person name="Hayes R.D."/>
            <person name="Keri Z."/>
            <person name="LaButti K."/>
            <person name="Lipzen A."/>
            <person name="Lombard V."/>
            <person name="Magnuson J."/>
            <person name="Maillard F."/>
            <person name="Murat C."/>
            <person name="Nolan M."/>
            <person name="Ohm R.A."/>
            <person name="Pangilinan J."/>
            <person name="Pereira M.F."/>
            <person name="Perotto S."/>
            <person name="Peter M."/>
            <person name="Pfister S."/>
            <person name="Riley R."/>
            <person name="Sitrit Y."/>
            <person name="Stielow J.B."/>
            <person name="Szollosi G."/>
            <person name="Zifcakova L."/>
            <person name="Stursova M."/>
            <person name="Spatafora J.W."/>
            <person name="Tedersoo L."/>
            <person name="Vaario L.M."/>
            <person name="Yamada A."/>
            <person name="Yan M."/>
            <person name="Wang P."/>
            <person name="Xu J."/>
            <person name="Bruns T."/>
            <person name="Baldrian P."/>
            <person name="Vilgalys R."/>
            <person name="Dunand C."/>
            <person name="Henrissat B."/>
            <person name="Grigoriev I.V."/>
            <person name="Hibbett D."/>
            <person name="Nagy L.G."/>
            <person name="Martin F.M."/>
        </authorList>
    </citation>
    <scope>NUCLEOTIDE SEQUENCE</scope>
    <source>
        <strain evidence="1">BED1</strain>
    </source>
</reference>
<reference evidence="1" key="1">
    <citation type="submission" date="2019-10" db="EMBL/GenBank/DDBJ databases">
        <authorList>
            <consortium name="DOE Joint Genome Institute"/>
            <person name="Kuo A."/>
            <person name="Miyauchi S."/>
            <person name="Kiss E."/>
            <person name="Drula E."/>
            <person name="Kohler A."/>
            <person name="Sanchez-Garcia M."/>
            <person name="Andreopoulos B."/>
            <person name="Barry K.W."/>
            <person name="Bonito G."/>
            <person name="Buee M."/>
            <person name="Carver A."/>
            <person name="Chen C."/>
            <person name="Cichocki N."/>
            <person name="Clum A."/>
            <person name="Culley D."/>
            <person name="Crous P.W."/>
            <person name="Fauchery L."/>
            <person name="Girlanda M."/>
            <person name="Hayes R."/>
            <person name="Keri Z."/>
            <person name="LaButti K."/>
            <person name="Lipzen A."/>
            <person name="Lombard V."/>
            <person name="Magnuson J."/>
            <person name="Maillard F."/>
            <person name="Morin E."/>
            <person name="Murat C."/>
            <person name="Nolan M."/>
            <person name="Ohm R."/>
            <person name="Pangilinan J."/>
            <person name="Pereira M."/>
            <person name="Perotto S."/>
            <person name="Peter M."/>
            <person name="Riley R."/>
            <person name="Sitrit Y."/>
            <person name="Stielow B."/>
            <person name="Szollosi G."/>
            <person name="Zifcakova L."/>
            <person name="Stursova M."/>
            <person name="Spatafora J.W."/>
            <person name="Tedersoo L."/>
            <person name="Vaario L.-M."/>
            <person name="Yamada A."/>
            <person name="Yan M."/>
            <person name="Wang P."/>
            <person name="Xu J."/>
            <person name="Bruns T."/>
            <person name="Baldrian P."/>
            <person name="Vilgalys R."/>
            <person name="Henrissat B."/>
            <person name="Grigoriev I.V."/>
            <person name="Hibbett D."/>
            <person name="Nagy L.G."/>
            <person name="Martin F.M."/>
        </authorList>
    </citation>
    <scope>NUCLEOTIDE SEQUENCE</scope>
    <source>
        <strain evidence="1">BED1</strain>
    </source>
</reference>
<gene>
    <name evidence="1" type="ORF">L210DRAFT_3529329</name>
</gene>
<accession>A0AAD4C293</accession>
<name>A0AAD4C293_BOLED</name>
<dbReference type="Proteomes" id="UP001194468">
    <property type="component" value="Unassembled WGS sequence"/>
</dbReference>
<evidence type="ECO:0000313" key="1">
    <source>
        <dbReference type="EMBL" id="KAF8446223.1"/>
    </source>
</evidence>
<dbReference type="EMBL" id="WHUW01000005">
    <property type="protein sequence ID" value="KAF8446223.1"/>
    <property type="molecule type" value="Genomic_DNA"/>
</dbReference>
<proteinExistence type="predicted"/>
<keyword evidence="2" id="KW-1185">Reference proteome</keyword>
<sequence length="55" mass="6294">MFLREKRPARRSRYLYAGGGHLTEELECYYVRVRVQGDVIVITHSDNGNNHDGSG</sequence>
<organism evidence="1 2">
    <name type="scientific">Boletus edulis BED1</name>
    <dbReference type="NCBI Taxonomy" id="1328754"/>
    <lineage>
        <taxon>Eukaryota</taxon>
        <taxon>Fungi</taxon>
        <taxon>Dikarya</taxon>
        <taxon>Basidiomycota</taxon>
        <taxon>Agaricomycotina</taxon>
        <taxon>Agaricomycetes</taxon>
        <taxon>Agaricomycetidae</taxon>
        <taxon>Boletales</taxon>
        <taxon>Boletineae</taxon>
        <taxon>Boletaceae</taxon>
        <taxon>Boletoideae</taxon>
        <taxon>Boletus</taxon>
    </lineage>
</organism>
<comment type="caution">
    <text evidence="1">The sequence shown here is derived from an EMBL/GenBank/DDBJ whole genome shotgun (WGS) entry which is preliminary data.</text>
</comment>
<protein>
    <submittedName>
        <fullName evidence="1">Uncharacterized protein</fullName>
    </submittedName>
</protein>
<dbReference type="AlphaFoldDB" id="A0AAD4C293"/>